<evidence type="ECO:0000256" key="3">
    <source>
        <dbReference type="ARBA" id="ARBA00022630"/>
    </source>
</evidence>
<dbReference type="OrthoDB" id="9801223at2"/>
<feature type="transmembrane region" description="Helical" evidence="13">
    <location>
        <begin position="214"/>
        <end position="233"/>
    </location>
</feature>
<evidence type="ECO:0000256" key="6">
    <source>
        <dbReference type="ARBA" id="ARBA00022723"/>
    </source>
</evidence>
<keyword evidence="10" id="KW-0408">Iron</keyword>
<dbReference type="PANTHER" id="PTHR47354:SF8">
    <property type="entry name" value="1,2-PHENYLACETYL-COA EPOXIDASE, SUBUNIT E"/>
    <property type="match status" value="1"/>
</dbReference>
<dbReference type="InterPro" id="IPR039261">
    <property type="entry name" value="FNR_nucleotide-bd"/>
</dbReference>
<feature type="transmembrane region" description="Helical" evidence="13">
    <location>
        <begin position="178"/>
        <end position="194"/>
    </location>
</feature>
<keyword evidence="3" id="KW-0285">Flavoprotein</keyword>
<dbReference type="SUPFAM" id="SSF52343">
    <property type="entry name" value="Ferredoxin reductase-like, C-terminal NADP-linked domain"/>
    <property type="match status" value="1"/>
</dbReference>
<evidence type="ECO:0000256" key="7">
    <source>
        <dbReference type="ARBA" id="ARBA00022827"/>
    </source>
</evidence>
<dbReference type="GO" id="GO:0050660">
    <property type="term" value="F:flavin adenine dinucleotide binding"/>
    <property type="evidence" value="ECO:0007669"/>
    <property type="project" value="TreeGrafter"/>
</dbReference>
<feature type="transmembrane region" description="Helical" evidence="13">
    <location>
        <begin position="65"/>
        <end position="86"/>
    </location>
</feature>
<evidence type="ECO:0000256" key="8">
    <source>
        <dbReference type="ARBA" id="ARBA00022989"/>
    </source>
</evidence>
<keyword evidence="8 13" id="KW-1133">Transmembrane helix</keyword>
<keyword evidence="6" id="KW-0479">Metal-binding</keyword>
<keyword evidence="4 13" id="KW-0812">Transmembrane</keyword>
<dbReference type="GO" id="GO:0016491">
    <property type="term" value="F:oxidoreductase activity"/>
    <property type="evidence" value="ECO:0007669"/>
    <property type="project" value="UniProtKB-KW"/>
</dbReference>
<dbReference type="RefSeq" id="WP_062075743.1">
    <property type="nucleotide sequence ID" value="NZ_BBRC01000013.1"/>
</dbReference>
<evidence type="ECO:0000256" key="10">
    <source>
        <dbReference type="ARBA" id="ARBA00023004"/>
    </source>
</evidence>
<evidence type="ECO:0000256" key="13">
    <source>
        <dbReference type="SAM" id="Phobius"/>
    </source>
</evidence>
<feature type="transmembrane region" description="Helical" evidence="13">
    <location>
        <begin position="106"/>
        <end position="125"/>
    </location>
</feature>
<dbReference type="Pfam" id="PF00175">
    <property type="entry name" value="NAD_binding_1"/>
    <property type="match status" value="1"/>
</dbReference>
<feature type="transmembrane region" description="Helical" evidence="13">
    <location>
        <begin position="33"/>
        <end position="53"/>
    </location>
</feature>
<dbReference type="InterPro" id="IPR050415">
    <property type="entry name" value="MRET"/>
</dbReference>
<evidence type="ECO:0000256" key="1">
    <source>
        <dbReference type="ARBA" id="ARBA00001974"/>
    </source>
</evidence>
<proteinExistence type="predicted"/>
<comment type="caution">
    <text evidence="15">The sequence shown here is derived from an EMBL/GenBank/DDBJ whole genome shotgun (WGS) entry which is preliminary data.</text>
</comment>
<dbReference type="GO" id="GO:0051537">
    <property type="term" value="F:2 iron, 2 sulfur cluster binding"/>
    <property type="evidence" value="ECO:0007669"/>
    <property type="project" value="UniProtKB-KW"/>
</dbReference>
<dbReference type="Gene3D" id="2.40.30.10">
    <property type="entry name" value="Translation factors"/>
    <property type="match status" value="1"/>
</dbReference>
<dbReference type="AlphaFoldDB" id="A0A7Z0CKG3"/>
<keyword evidence="9" id="KW-0560">Oxidoreductase</keyword>
<keyword evidence="16" id="KW-1185">Reference proteome</keyword>
<dbReference type="InterPro" id="IPR013130">
    <property type="entry name" value="Fe3_Rdtase_TM_dom"/>
</dbReference>
<evidence type="ECO:0000256" key="4">
    <source>
        <dbReference type="ARBA" id="ARBA00022692"/>
    </source>
</evidence>
<evidence type="ECO:0000313" key="16">
    <source>
        <dbReference type="Proteomes" id="UP000547973"/>
    </source>
</evidence>
<evidence type="ECO:0000256" key="11">
    <source>
        <dbReference type="ARBA" id="ARBA00023014"/>
    </source>
</evidence>
<name>A0A7Z0CKG3_9MICO</name>
<evidence type="ECO:0000313" key="15">
    <source>
        <dbReference type="EMBL" id="NYI41878.1"/>
    </source>
</evidence>
<dbReference type="GO" id="GO:0046872">
    <property type="term" value="F:metal ion binding"/>
    <property type="evidence" value="ECO:0007669"/>
    <property type="project" value="UniProtKB-KW"/>
</dbReference>
<protein>
    <submittedName>
        <fullName evidence="15">Putative ferric reductase</fullName>
    </submittedName>
</protein>
<dbReference type="Gene3D" id="3.40.50.80">
    <property type="entry name" value="Nucleotide-binding domain of ferredoxin-NADP reductase (FNR) module"/>
    <property type="match status" value="1"/>
</dbReference>
<evidence type="ECO:0000259" key="14">
    <source>
        <dbReference type="PROSITE" id="PS51384"/>
    </source>
</evidence>
<dbReference type="InterPro" id="IPR001433">
    <property type="entry name" value="OxRdtase_FAD/NAD-bd"/>
</dbReference>
<feature type="domain" description="FAD-binding FR-type" evidence="14">
    <location>
        <begin position="239"/>
        <end position="339"/>
    </location>
</feature>
<dbReference type="InterPro" id="IPR017927">
    <property type="entry name" value="FAD-bd_FR_type"/>
</dbReference>
<comment type="subcellular location">
    <subcellularLocation>
        <location evidence="2">Membrane</location>
        <topology evidence="2">Multi-pass membrane protein</topology>
    </subcellularLocation>
</comment>
<organism evidence="15 16">
    <name type="scientific">Demequina lutea</name>
    <dbReference type="NCBI Taxonomy" id="431489"/>
    <lineage>
        <taxon>Bacteria</taxon>
        <taxon>Bacillati</taxon>
        <taxon>Actinomycetota</taxon>
        <taxon>Actinomycetes</taxon>
        <taxon>Micrococcales</taxon>
        <taxon>Demequinaceae</taxon>
        <taxon>Demequina</taxon>
    </lineage>
</organism>
<evidence type="ECO:0000256" key="12">
    <source>
        <dbReference type="ARBA" id="ARBA00023136"/>
    </source>
</evidence>
<dbReference type="PRINTS" id="PR00410">
    <property type="entry name" value="PHEHYDRXLASE"/>
</dbReference>
<keyword evidence="5" id="KW-0001">2Fe-2S</keyword>
<sequence length="465" mass="51322">MSIDMRPRIATSRVDLEQRAETDSAWRDTLETVFWLSGVGAISLMLAAGAPITTVGESLTAVGRATGIVAASMMMIQLLVIARIPIVERRLGHDRAALLHGRLGRIGFFMIAAHVFTLILGYAARTHTGWWNQAWNFLLNFSTQMTLSVIGFWLLIAVVATSLAAVRRKWKYESWHTVHLLTYLVVGLSIPHQFTSGTTFSGIAHSATDTFARWYWAILWTVSVGGFLLYRIIKPVWTLARHNLTVERVDRNPDGTISVWIVGRGLSRMKTKAGQFFLWRFLTPGMWLEAHPFSLSRSPRGNVLRITVKPVGDFTAAMADLLPGTKVMAEGPLGRFTPHHRRAHGTVLIGAGSGIAPMVSLLEDLDGSGPIVVMLRARTPEEIPHLDEVRALAADRGATLYLLTGRRARGWLPQGMAARMTQLAPALIASDVYVCGPQVWANTILAEARACGAPEEHLHIEEFAW</sequence>
<keyword evidence="7" id="KW-0274">FAD</keyword>
<evidence type="ECO:0000256" key="2">
    <source>
        <dbReference type="ARBA" id="ARBA00004141"/>
    </source>
</evidence>
<comment type="cofactor">
    <cofactor evidence="1">
        <name>FAD</name>
        <dbReference type="ChEBI" id="CHEBI:57692"/>
    </cofactor>
</comment>
<evidence type="ECO:0000256" key="5">
    <source>
        <dbReference type="ARBA" id="ARBA00022714"/>
    </source>
</evidence>
<dbReference type="InterPro" id="IPR017938">
    <property type="entry name" value="Riboflavin_synthase-like_b-brl"/>
</dbReference>
<dbReference type="Pfam" id="PF01794">
    <property type="entry name" value="Ferric_reduct"/>
    <property type="match status" value="1"/>
</dbReference>
<evidence type="ECO:0000256" key="9">
    <source>
        <dbReference type="ARBA" id="ARBA00023002"/>
    </source>
</evidence>
<dbReference type="PANTHER" id="PTHR47354">
    <property type="entry name" value="NADH OXIDOREDUCTASE HCR"/>
    <property type="match status" value="1"/>
</dbReference>
<keyword evidence="11" id="KW-0411">Iron-sulfur</keyword>
<gene>
    <name evidence="15" type="ORF">BKA03_001997</name>
</gene>
<reference evidence="15 16" key="1">
    <citation type="submission" date="2020-07" db="EMBL/GenBank/DDBJ databases">
        <title>Sequencing the genomes of 1000 actinobacteria strains.</title>
        <authorList>
            <person name="Klenk H.-P."/>
        </authorList>
    </citation>
    <scope>NUCLEOTIDE SEQUENCE [LARGE SCALE GENOMIC DNA]</scope>
    <source>
        <strain evidence="15 16">DSM 19970</strain>
    </source>
</reference>
<dbReference type="PROSITE" id="PS51384">
    <property type="entry name" value="FAD_FR"/>
    <property type="match status" value="1"/>
</dbReference>
<keyword evidence="12 13" id="KW-0472">Membrane</keyword>
<accession>A0A7Z0CKG3</accession>
<dbReference type="EMBL" id="JACBZO010000001">
    <property type="protein sequence ID" value="NYI41878.1"/>
    <property type="molecule type" value="Genomic_DNA"/>
</dbReference>
<dbReference type="GO" id="GO:0016020">
    <property type="term" value="C:membrane"/>
    <property type="evidence" value="ECO:0007669"/>
    <property type="project" value="UniProtKB-SubCell"/>
</dbReference>
<dbReference type="Proteomes" id="UP000547973">
    <property type="component" value="Unassembled WGS sequence"/>
</dbReference>
<dbReference type="SUPFAM" id="SSF63380">
    <property type="entry name" value="Riboflavin synthase domain-like"/>
    <property type="match status" value="1"/>
</dbReference>
<feature type="transmembrane region" description="Helical" evidence="13">
    <location>
        <begin position="145"/>
        <end position="166"/>
    </location>
</feature>